<accession>A0A453E8E6</accession>
<dbReference type="EnsemblPlants" id="AET3Gv20253800.3">
    <property type="protein sequence ID" value="AET3Gv20253800.3"/>
    <property type="gene ID" value="AET3Gv20253800"/>
</dbReference>
<name>A0A453E8E6_AEGTS</name>
<reference evidence="2" key="5">
    <citation type="journal article" date="2021" name="G3 (Bethesda)">
        <title>Aegilops tauschii genome assembly Aet v5.0 features greater sequence contiguity and improved annotation.</title>
        <authorList>
            <person name="Wang L."/>
            <person name="Zhu T."/>
            <person name="Rodriguez J.C."/>
            <person name="Deal K.R."/>
            <person name="Dubcovsky J."/>
            <person name="McGuire P.E."/>
            <person name="Lux T."/>
            <person name="Spannagl M."/>
            <person name="Mayer K.F.X."/>
            <person name="Baldrich P."/>
            <person name="Meyers B.C."/>
            <person name="Huo N."/>
            <person name="Gu Y.Q."/>
            <person name="Zhou H."/>
            <person name="Devos K.M."/>
            <person name="Bennetzen J.L."/>
            <person name="Unver T."/>
            <person name="Budak H."/>
            <person name="Gulick P.J."/>
            <person name="Galiba G."/>
            <person name="Kalapos B."/>
            <person name="Nelson D.R."/>
            <person name="Li P."/>
            <person name="You F.M."/>
            <person name="Luo M.C."/>
            <person name="Dvorak J."/>
        </authorList>
    </citation>
    <scope>NUCLEOTIDE SEQUENCE [LARGE SCALE GENOMIC DNA]</scope>
    <source>
        <strain evidence="2">cv. AL8/78</strain>
    </source>
</reference>
<sequence length="79" mass="8789">MGQNESHWPMGFCMTIKESKYMLGFRCLTDPLHQPQKVSSGAAAPPPPMSIARENFPSPPPLRSTTQIQAPFVHPQQDL</sequence>
<evidence type="ECO:0000313" key="3">
    <source>
        <dbReference type="Proteomes" id="UP000015105"/>
    </source>
</evidence>
<evidence type="ECO:0000256" key="1">
    <source>
        <dbReference type="SAM" id="MobiDB-lite"/>
    </source>
</evidence>
<reference evidence="2" key="4">
    <citation type="submission" date="2019-03" db="UniProtKB">
        <authorList>
            <consortium name="EnsemblPlants"/>
        </authorList>
    </citation>
    <scope>IDENTIFICATION</scope>
</reference>
<dbReference type="Gramene" id="AET3Gv20253800.3">
    <property type="protein sequence ID" value="AET3Gv20253800.3"/>
    <property type="gene ID" value="AET3Gv20253800"/>
</dbReference>
<organism evidence="2 3">
    <name type="scientific">Aegilops tauschii subsp. strangulata</name>
    <name type="common">Goatgrass</name>
    <dbReference type="NCBI Taxonomy" id="200361"/>
    <lineage>
        <taxon>Eukaryota</taxon>
        <taxon>Viridiplantae</taxon>
        <taxon>Streptophyta</taxon>
        <taxon>Embryophyta</taxon>
        <taxon>Tracheophyta</taxon>
        <taxon>Spermatophyta</taxon>
        <taxon>Magnoliopsida</taxon>
        <taxon>Liliopsida</taxon>
        <taxon>Poales</taxon>
        <taxon>Poaceae</taxon>
        <taxon>BOP clade</taxon>
        <taxon>Pooideae</taxon>
        <taxon>Triticodae</taxon>
        <taxon>Triticeae</taxon>
        <taxon>Triticinae</taxon>
        <taxon>Aegilops</taxon>
    </lineage>
</organism>
<protein>
    <submittedName>
        <fullName evidence="2">Uncharacterized protein</fullName>
    </submittedName>
</protein>
<dbReference type="AlphaFoldDB" id="A0A453E8E6"/>
<keyword evidence="3" id="KW-1185">Reference proteome</keyword>
<feature type="region of interest" description="Disordered" evidence="1">
    <location>
        <begin position="34"/>
        <end position="79"/>
    </location>
</feature>
<dbReference type="Proteomes" id="UP000015105">
    <property type="component" value="Chromosome 3D"/>
</dbReference>
<evidence type="ECO:0000313" key="2">
    <source>
        <dbReference type="EnsemblPlants" id="AET3Gv20253800.3"/>
    </source>
</evidence>
<proteinExistence type="predicted"/>
<reference evidence="3" key="2">
    <citation type="journal article" date="2017" name="Nat. Plants">
        <title>The Aegilops tauschii genome reveals multiple impacts of transposons.</title>
        <authorList>
            <person name="Zhao G."/>
            <person name="Zou C."/>
            <person name="Li K."/>
            <person name="Wang K."/>
            <person name="Li T."/>
            <person name="Gao L."/>
            <person name="Zhang X."/>
            <person name="Wang H."/>
            <person name="Yang Z."/>
            <person name="Liu X."/>
            <person name="Jiang W."/>
            <person name="Mao L."/>
            <person name="Kong X."/>
            <person name="Jiao Y."/>
            <person name="Jia J."/>
        </authorList>
    </citation>
    <scope>NUCLEOTIDE SEQUENCE [LARGE SCALE GENOMIC DNA]</scope>
    <source>
        <strain evidence="3">cv. AL8/78</strain>
    </source>
</reference>
<reference evidence="2" key="3">
    <citation type="journal article" date="2017" name="Nature">
        <title>Genome sequence of the progenitor of the wheat D genome Aegilops tauschii.</title>
        <authorList>
            <person name="Luo M.C."/>
            <person name="Gu Y.Q."/>
            <person name="Puiu D."/>
            <person name="Wang H."/>
            <person name="Twardziok S.O."/>
            <person name="Deal K.R."/>
            <person name="Huo N."/>
            <person name="Zhu T."/>
            <person name="Wang L."/>
            <person name="Wang Y."/>
            <person name="McGuire P.E."/>
            <person name="Liu S."/>
            <person name="Long H."/>
            <person name="Ramasamy R.K."/>
            <person name="Rodriguez J.C."/>
            <person name="Van S.L."/>
            <person name="Yuan L."/>
            <person name="Wang Z."/>
            <person name="Xia Z."/>
            <person name="Xiao L."/>
            <person name="Anderson O.D."/>
            <person name="Ouyang S."/>
            <person name="Liang Y."/>
            <person name="Zimin A.V."/>
            <person name="Pertea G."/>
            <person name="Qi P."/>
            <person name="Bennetzen J.L."/>
            <person name="Dai X."/>
            <person name="Dawson M.W."/>
            <person name="Muller H.G."/>
            <person name="Kugler K."/>
            <person name="Rivarola-Duarte L."/>
            <person name="Spannagl M."/>
            <person name="Mayer K.F.X."/>
            <person name="Lu F.H."/>
            <person name="Bevan M.W."/>
            <person name="Leroy P."/>
            <person name="Li P."/>
            <person name="You F.M."/>
            <person name="Sun Q."/>
            <person name="Liu Z."/>
            <person name="Lyons E."/>
            <person name="Wicker T."/>
            <person name="Salzberg S.L."/>
            <person name="Devos K.M."/>
            <person name="Dvorak J."/>
        </authorList>
    </citation>
    <scope>NUCLEOTIDE SEQUENCE [LARGE SCALE GENOMIC DNA]</scope>
    <source>
        <strain evidence="2">cv. AL8/78</strain>
    </source>
</reference>
<reference evidence="3" key="1">
    <citation type="journal article" date="2014" name="Science">
        <title>Ancient hybridizations among the ancestral genomes of bread wheat.</title>
        <authorList>
            <consortium name="International Wheat Genome Sequencing Consortium,"/>
            <person name="Marcussen T."/>
            <person name="Sandve S.R."/>
            <person name="Heier L."/>
            <person name="Spannagl M."/>
            <person name="Pfeifer M."/>
            <person name="Jakobsen K.S."/>
            <person name="Wulff B.B."/>
            <person name="Steuernagel B."/>
            <person name="Mayer K.F."/>
            <person name="Olsen O.A."/>
        </authorList>
    </citation>
    <scope>NUCLEOTIDE SEQUENCE [LARGE SCALE GENOMIC DNA]</scope>
    <source>
        <strain evidence="3">cv. AL8/78</strain>
    </source>
</reference>